<dbReference type="InterPro" id="IPR011004">
    <property type="entry name" value="Trimer_LpxA-like_sf"/>
</dbReference>
<feature type="domain" description="Serine acetyltransferase N-terminal" evidence="13">
    <location>
        <begin position="3"/>
        <end position="35"/>
    </location>
</feature>
<accession>A0A645A3X9</accession>
<dbReference type="Pfam" id="PF06426">
    <property type="entry name" value="SATase_N"/>
    <property type="match status" value="1"/>
</dbReference>
<sequence>MFKNFNEDISAVMERDPAVKSKLEALLCYPGLHAIIFYRISHFFYKKGAFLIARLISQAGRFFTGVEIHPGAVIGKRLFIDHGMGIVIGETTEIGDDVTLYQGVTLGGTGKDKGKRHPTIHNNVTIGSGAKILGPITVGKNVKIGAGAVVLRCVPPNTTAVGVPAHTTKKDNELIRIDLNHTDLPDPVETRIKELEERIKGLEETLRFSEDLKESC</sequence>
<comment type="subcellular location">
    <subcellularLocation>
        <location evidence="1">Cytoplasm</location>
    </subcellularLocation>
</comment>
<dbReference type="EMBL" id="VSSQ01011867">
    <property type="protein sequence ID" value="MPM47895.1"/>
    <property type="molecule type" value="Genomic_DNA"/>
</dbReference>
<dbReference type="CDD" id="cd03354">
    <property type="entry name" value="LbH_SAT"/>
    <property type="match status" value="1"/>
</dbReference>
<comment type="catalytic activity">
    <reaction evidence="12">
        <text>L-serine + acetyl-CoA = O-acetyl-L-serine + CoA</text>
        <dbReference type="Rhea" id="RHEA:24560"/>
        <dbReference type="ChEBI" id="CHEBI:33384"/>
        <dbReference type="ChEBI" id="CHEBI:57287"/>
        <dbReference type="ChEBI" id="CHEBI:57288"/>
        <dbReference type="ChEBI" id="CHEBI:58340"/>
        <dbReference type="EC" id="2.3.1.30"/>
    </reaction>
</comment>
<evidence type="ECO:0000256" key="6">
    <source>
        <dbReference type="ARBA" id="ARBA00022490"/>
    </source>
</evidence>
<dbReference type="PIRSF" id="PIRSF000441">
    <property type="entry name" value="CysE"/>
    <property type="match status" value="1"/>
</dbReference>
<evidence type="ECO:0000256" key="8">
    <source>
        <dbReference type="ARBA" id="ARBA00022679"/>
    </source>
</evidence>
<keyword evidence="6" id="KW-0963">Cytoplasm</keyword>
<dbReference type="InterPro" id="IPR042122">
    <property type="entry name" value="Ser_AcTrfase_N_sf"/>
</dbReference>
<evidence type="ECO:0000256" key="9">
    <source>
        <dbReference type="ARBA" id="ARBA00022737"/>
    </source>
</evidence>
<dbReference type="PROSITE" id="PS00101">
    <property type="entry name" value="HEXAPEP_TRANSFERASES"/>
    <property type="match status" value="1"/>
</dbReference>
<dbReference type="AlphaFoldDB" id="A0A645A3X9"/>
<proteinExistence type="inferred from homology"/>
<dbReference type="InterPro" id="IPR001451">
    <property type="entry name" value="Hexapep"/>
</dbReference>
<dbReference type="InterPro" id="IPR045304">
    <property type="entry name" value="LbH_SAT"/>
</dbReference>
<keyword evidence="11 14" id="KW-0012">Acyltransferase</keyword>
<dbReference type="Gene3D" id="1.10.3130.10">
    <property type="entry name" value="serine acetyltransferase, domain 1"/>
    <property type="match status" value="1"/>
</dbReference>
<evidence type="ECO:0000256" key="5">
    <source>
        <dbReference type="ARBA" id="ARBA00018522"/>
    </source>
</evidence>
<dbReference type="InterPro" id="IPR018357">
    <property type="entry name" value="Hexapep_transf_CS"/>
</dbReference>
<evidence type="ECO:0000256" key="12">
    <source>
        <dbReference type="ARBA" id="ARBA00049486"/>
    </source>
</evidence>
<keyword evidence="9" id="KW-0677">Repeat</keyword>
<dbReference type="Pfam" id="PF00132">
    <property type="entry name" value="Hexapep"/>
    <property type="match status" value="1"/>
</dbReference>
<dbReference type="NCBIfam" id="NF041874">
    <property type="entry name" value="EPS_EpsC"/>
    <property type="match status" value="1"/>
</dbReference>
<name>A0A645A3X9_9ZZZZ</name>
<evidence type="ECO:0000313" key="14">
    <source>
        <dbReference type="EMBL" id="MPM47895.1"/>
    </source>
</evidence>
<evidence type="ECO:0000259" key="13">
    <source>
        <dbReference type="Pfam" id="PF06426"/>
    </source>
</evidence>
<comment type="similarity">
    <text evidence="3">Belongs to the transferase hexapeptide repeat family.</text>
</comment>
<dbReference type="Gene3D" id="2.160.10.10">
    <property type="entry name" value="Hexapeptide repeat proteins"/>
    <property type="match status" value="1"/>
</dbReference>
<evidence type="ECO:0000256" key="1">
    <source>
        <dbReference type="ARBA" id="ARBA00004496"/>
    </source>
</evidence>
<dbReference type="InterPro" id="IPR053376">
    <property type="entry name" value="Serine_acetyltransferase"/>
</dbReference>
<keyword evidence="10" id="KW-0198">Cysteine biosynthesis</keyword>
<protein>
    <recommendedName>
        <fullName evidence="5">Serine acetyltransferase</fullName>
        <ecNumber evidence="4">2.3.1.30</ecNumber>
    </recommendedName>
</protein>
<dbReference type="GO" id="GO:0006535">
    <property type="term" value="P:cysteine biosynthetic process from serine"/>
    <property type="evidence" value="ECO:0007669"/>
    <property type="project" value="InterPro"/>
</dbReference>
<dbReference type="FunFam" id="2.160.10.10:FF:000007">
    <property type="entry name" value="Serine acetyltransferase"/>
    <property type="match status" value="1"/>
</dbReference>
<dbReference type="InterPro" id="IPR005881">
    <property type="entry name" value="Ser_O-AcTrfase"/>
</dbReference>
<keyword evidence="7" id="KW-0028">Amino-acid biosynthesis</keyword>
<evidence type="ECO:0000256" key="11">
    <source>
        <dbReference type="ARBA" id="ARBA00023315"/>
    </source>
</evidence>
<evidence type="ECO:0000256" key="10">
    <source>
        <dbReference type="ARBA" id="ARBA00023192"/>
    </source>
</evidence>
<dbReference type="InterPro" id="IPR010493">
    <property type="entry name" value="Ser_AcTrfase_N"/>
</dbReference>
<organism evidence="14">
    <name type="scientific">bioreactor metagenome</name>
    <dbReference type="NCBI Taxonomy" id="1076179"/>
    <lineage>
        <taxon>unclassified sequences</taxon>
        <taxon>metagenomes</taxon>
        <taxon>ecological metagenomes</taxon>
    </lineage>
</organism>
<comment type="caution">
    <text evidence="14">The sequence shown here is derived from an EMBL/GenBank/DDBJ whole genome shotgun (WGS) entry which is preliminary data.</text>
</comment>
<evidence type="ECO:0000256" key="4">
    <source>
        <dbReference type="ARBA" id="ARBA00013266"/>
    </source>
</evidence>
<dbReference type="PANTHER" id="PTHR42811">
    <property type="entry name" value="SERINE ACETYLTRANSFERASE"/>
    <property type="match status" value="1"/>
</dbReference>
<dbReference type="UniPathway" id="UPA00136">
    <property type="reaction ID" value="UER00199"/>
</dbReference>
<dbReference type="FunFam" id="1.10.3130.10:FF:000003">
    <property type="entry name" value="Serine acetyltransferase"/>
    <property type="match status" value="1"/>
</dbReference>
<evidence type="ECO:0000256" key="2">
    <source>
        <dbReference type="ARBA" id="ARBA00004876"/>
    </source>
</evidence>
<dbReference type="NCBIfam" id="TIGR01172">
    <property type="entry name" value="cysE"/>
    <property type="match status" value="1"/>
</dbReference>
<keyword evidence="8 14" id="KW-0808">Transferase</keyword>
<dbReference type="SUPFAM" id="SSF51161">
    <property type="entry name" value="Trimeric LpxA-like enzymes"/>
    <property type="match status" value="1"/>
</dbReference>
<dbReference type="GO" id="GO:0009001">
    <property type="term" value="F:serine O-acetyltransferase activity"/>
    <property type="evidence" value="ECO:0007669"/>
    <property type="project" value="UniProtKB-EC"/>
</dbReference>
<comment type="pathway">
    <text evidence="2">Amino-acid biosynthesis; L-cysteine biosynthesis; L-cysteine from L-serine: step 1/2.</text>
</comment>
<evidence type="ECO:0000256" key="7">
    <source>
        <dbReference type="ARBA" id="ARBA00022605"/>
    </source>
</evidence>
<dbReference type="GO" id="GO:0005737">
    <property type="term" value="C:cytoplasm"/>
    <property type="evidence" value="ECO:0007669"/>
    <property type="project" value="UniProtKB-SubCell"/>
</dbReference>
<reference evidence="14" key="1">
    <citation type="submission" date="2019-08" db="EMBL/GenBank/DDBJ databases">
        <authorList>
            <person name="Kucharzyk K."/>
            <person name="Murdoch R.W."/>
            <person name="Higgins S."/>
            <person name="Loffler F."/>
        </authorList>
    </citation>
    <scope>NUCLEOTIDE SEQUENCE</scope>
</reference>
<gene>
    <name evidence="14" type="primary">cysE_15</name>
    <name evidence="14" type="ORF">SDC9_94616</name>
</gene>
<dbReference type="EC" id="2.3.1.30" evidence="4"/>
<evidence type="ECO:0000256" key="3">
    <source>
        <dbReference type="ARBA" id="ARBA00007274"/>
    </source>
</evidence>